<gene>
    <name evidence="2" type="ORF">SULYE_1311</name>
</gene>
<dbReference type="InterPro" id="IPR010235">
    <property type="entry name" value="HepT"/>
</dbReference>
<protein>
    <submittedName>
        <fullName evidence="2">Nucleotidyltransferase, substrate-binding protein</fullName>
    </submittedName>
</protein>
<reference evidence="2 3" key="1">
    <citation type="submission" date="2009-04" db="EMBL/GenBank/DDBJ databases">
        <authorList>
            <person name="Reysenbach A.-L."/>
            <person name="Heidelberg J.F."/>
            <person name="Nelson W.C."/>
        </authorList>
    </citation>
    <scope>NUCLEOTIDE SEQUENCE [LARGE SCALE GENOMIC DNA]</scope>
    <source>
        <strain evidence="2 3">SS-5</strain>
    </source>
</reference>
<dbReference type="Pfam" id="PF08780">
    <property type="entry name" value="NTase_sub_bind"/>
    <property type="match status" value="1"/>
</dbReference>
<organism evidence="2 3">
    <name type="scientific">Sulfurihydrogenibium yellowstonense SS-5</name>
    <dbReference type="NCBI Taxonomy" id="432331"/>
    <lineage>
        <taxon>Bacteria</taxon>
        <taxon>Pseudomonadati</taxon>
        <taxon>Aquificota</taxon>
        <taxon>Aquificia</taxon>
        <taxon>Aquificales</taxon>
        <taxon>Hydrogenothermaceae</taxon>
        <taxon>Sulfurihydrogenibium</taxon>
    </lineage>
</organism>
<keyword evidence="3" id="KW-1185">Reference proteome</keyword>
<comment type="caution">
    <text evidence="2">The sequence shown here is derived from an EMBL/GenBank/DDBJ whole genome shotgun (WGS) entry which is preliminary data.</text>
</comment>
<proteinExistence type="predicted"/>
<accession>C4FL57</accession>
<dbReference type="RefSeq" id="WP_007547563.1">
    <property type="nucleotide sequence ID" value="NZ_ABZS01000135.1"/>
</dbReference>
<dbReference type="Gene3D" id="1.20.120.330">
    <property type="entry name" value="Nucleotidyltransferases domain 2"/>
    <property type="match status" value="1"/>
</dbReference>
<dbReference type="Proteomes" id="UP000005540">
    <property type="component" value="Unassembled WGS sequence"/>
</dbReference>
<dbReference type="SUPFAM" id="SSF81593">
    <property type="entry name" value="Nucleotidyltransferase substrate binding subunit/domain"/>
    <property type="match status" value="1"/>
</dbReference>
<sequence>MRKVEILQALENLNNTLDRLSEAVKTAKTDLEIDGTIQIFEFSFELFWKTLKLVF</sequence>
<evidence type="ECO:0000313" key="3">
    <source>
        <dbReference type="Proteomes" id="UP000005540"/>
    </source>
</evidence>
<keyword evidence="1" id="KW-0175">Coiled coil</keyword>
<dbReference type="EMBL" id="ABZS01000135">
    <property type="protein sequence ID" value="EEP60189.1"/>
    <property type="molecule type" value="Genomic_DNA"/>
</dbReference>
<name>C4FL57_9AQUI</name>
<evidence type="ECO:0000313" key="2">
    <source>
        <dbReference type="EMBL" id="EEP60189.1"/>
    </source>
</evidence>
<feature type="coiled-coil region" evidence="1">
    <location>
        <begin position="3"/>
        <end position="30"/>
    </location>
</feature>
<dbReference type="GO" id="GO:0016740">
    <property type="term" value="F:transferase activity"/>
    <property type="evidence" value="ECO:0007669"/>
    <property type="project" value="UniProtKB-KW"/>
</dbReference>
<evidence type="ECO:0000256" key="1">
    <source>
        <dbReference type="SAM" id="Coils"/>
    </source>
</evidence>
<dbReference type="AlphaFoldDB" id="C4FL57"/>
<keyword evidence="2" id="KW-0808">Transferase</keyword>